<gene>
    <name evidence="1" type="ORF">SAMN05444005_103150</name>
</gene>
<dbReference type="OrthoDB" id="1132132at2"/>
<accession>A0A1H9BQV5</accession>
<dbReference type="Proteomes" id="UP000198648">
    <property type="component" value="Unassembled WGS sequence"/>
</dbReference>
<dbReference type="EMBL" id="FOEI01000003">
    <property type="protein sequence ID" value="SEP91187.1"/>
    <property type="molecule type" value="Genomic_DNA"/>
</dbReference>
<protein>
    <submittedName>
        <fullName evidence="1">Uncharacterized protein</fullName>
    </submittedName>
</protein>
<keyword evidence="2" id="KW-1185">Reference proteome</keyword>
<organism evidence="1 2">
    <name type="scientific">Flavobacterium urocaniciphilum</name>
    <dbReference type="NCBI Taxonomy" id="1299341"/>
    <lineage>
        <taxon>Bacteria</taxon>
        <taxon>Pseudomonadati</taxon>
        <taxon>Bacteroidota</taxon>
        <taxon>Flavobacteriia</taxon>
        <taxon>Flavobacteriales</taxon>
        <taxon>Flavobacteriaceae</taxon>
        <taxon>Flavobacterium</taxon>
    </lineage>
</organism>
<name>A0A1H9BQV5_9FLAO</name>
<proteinExistence type="predicted"/>
<dbReference type="AlphaFoldDB" id="A0A1H9BQV5"/>
<dbReference type="RefSeq" id="WP_091467239.1">
    <property type="nucleotide sequence ID" value="NZ_FOEI01000003.1"/>
</dbReference>
<dbReference type="STRING" id="1299341.SAMN05444005_103150"/>
<reference evidence="1 2" key="1">
    <citation type="submission" date="2016-10" db="EMBL/GenBank/DDBJ databases">
        <authorList>
            <person name="de Groot N.N."/>
        </authorList>
    </citation>
    <scope>NUCLEOTIDE SEQUENCE [LARGE SCALE GENOMIC DNA]</scope>
    <source>
        <strain evidence="1 2">DSM 27078</strain>
    </source>
</reference>
<evidence type="ECO:0000313" key="1">
    <source>
        <dbReference type="EMBL" id="SEP91187.1"/>
    </source>
</evidence>
<sequence length="150" mass="17822">MSDQLITYTVKSKNSATVWRFKYHLNGTLNEFKVLEGIPSEVQFNWLFKKGNFPYYEQQIKEWETKLKANFEIVKGEPVLTFEALWDKYNLKVKRIESEKAFKKLKEADIIKCFLAVPGYDKYLQRKGTGKAHLSTFINQRYFEDDWSKA</sequence>
<evidence type="ECO:0000313" key="2">
    <source>
        <dbReference type="Proteomes" id="UP000198648"/>
    </source>
</evidence>